<feature type="domain" description="Large polyvalent protein-associated" evidence="1">
    <location>
        <begin position="12"/>
        <end position="79"/>
    </location>
</feature>
<dbReference type="AlphaFoldDB" id="A0A015YCA0"/>
<protein>
    <recommendedName>
        <fullName evidence="1">Large polyvalent protein-associated domain-containing protein</fullName>
    </recommendedName>
</protein>
<accession>A0A015YCA0</accession>
<proteinExistence type="predicted"/>
<gene>
    <name evidence="2" type="ORF">M076_5069</name>
</gene>
<dbReference type="Pfam" id="PF18824">
    <property type="entry name" value="LPD11"/>
    <property type="match status" value="1"/>
</dbReference>
<evidence type="ECO:0000259" key="1">
    <source>
        <dbReference type="Pfam" id="PF18824"/>
    </source>
</evidence>
<dbReference type="InterPro" id="IPR040789">
    <property type="entry name" value="LPD11"/>
</dbReference>
<evidence type="ECO:0000313" key="2">
    <source>
        <dbReference type="EMBL" id="EXZ41828.1"/>
    </source>
</evidence>
<comment type="caution">
    <text evidence="2">The sequence shown here is derived from an EMBL/GenBank/DDBJ whole genome shotgun (WGS) entry which is preliminary data.</text>
</comment>
<dbReference type="PATRIC" id="fig|1339280.3.peg.4810"/>
<reference evidence="2 3" key="1">
    <citation type="submission" date="2014-02" db="EMBL/GenBank/DDBJ databases">
        <authorList>
            <person name="Sears C."/>
            <person name="Carroll K."/>
            <person name="Sack B.R."/>
            <person name="Qadri F."/>
            <person name="Myers L.L."/>
            <person name="Chung G.-T."/>
            <person name="Escheverria P."/>
            <person name="Fraser C.M."/>
            <person name="Sadzewicz L."/>
            <person name="Shefchek K.A."/>
            <person name="Tallon L."/>
            <person name="Das S.P."/>
            <person name="Daugherty S."/>
            <person name="Mongodin E.F."/>
        </authorList>
    </citation>
    <scope>NUCLEOTIDE SEQUENCE [LARGE SCALE GENOMIC DNA]</scope>
    <source>
        <strain evidence="2 3">2-F-2 #4</strain>
    </source>
</reference>
<dbReference type="RefSeq" id="WP_008669097.1">
    <property type="nucleotide sequence ID" value="NZ_JGDM01000182.1"/>
</dbReference>
<organism evidence="2 3">
    <name type="scientific">Bacteroides fragilis str. 2-F-2 #4</name>
    <dbReference type="NCBI Taxonomy" id="1339280"/>
    <lineage>
        <taxon>Bacteria</taxon>
        <taxon>Pseudomonadati</taxon>
        <taxon>Bacteroidota</taxon>
        <taxon>Bacteroidia</taxon>
        <taxon>Bacteroidales</taxon>
        <taxon>Bacteroidaceae</taxon>
        <taxon>Bacteroides</taxon>
    </lineage>
</organism>
<evidence type="ECO:0000313" key="3">
    <source>
        <dbReference type="Proteomes" id="UP000022272"/>
    </source>
</evidence>
<name>A0A015YCA0_BACFG</name>
<dbReference type="Proteomes" id="UP000022272">
    <property type="component" value="Unassembled WGS sequence"/>
</dbReference>
<sequence length="84" mass="10097">MTIEEVLQHDLKFRYMLLGRLQADCEYYLGFGNKSPRRLWAGSEKTQIEYMTKIHDSFRGNEKPEWLTMEQIKEYSKAMEVTQE</sequence>
<dbReference type="EMBL" id="JGDM01000182">
    <property type="protein sequence ID" value="EXZ41828.1"/>
    <property type="molecule type" value="Genomic_DNA"/>
</dbReference>